<dbReference type="EMBL" id="JAQQWK010000003">
    <property type="protein sequence ID" value="KAK8045448.1"/>
    <property type="molecule type" value="Genomic_DNA"/>
</dbReference>
<dbReference type="InterPro" id="IPR008010">
    <property type="entry name" value="Tatp1"/>
</dbReference>
<evidence type="ECO:0000313" key="9">
    <source>
        <dbReference type="Proteomes" id="UP001444661"/>
    </source>
</evidence>
<feature type="compositionally biased region" description="Basic and acidic residues" evidence="6">
    <location>
        <begin position="913"/>
        <end position="963"/>
    </location>
</feature>
<feature type="transmembrane region" description="Helical" evidence="7">
    <location>
        <begin position="822"/>
        <end position="846"/>
    </location>
</feature>
<reference evidence="8 9" key="1">
    <citation type="submission" date="2023-01" db="EMBL/GenBank/DDBJ databases">
        <title>Analysis of 21 Apiospora genomes using comparative genomics revels a genus with tremendous synthesis potential of carbohydrate active enzymes and secondary metabolites.</title>
        <authorList>
            <person name="Sorensen T."/>
        </authorList>
    </citation>
    <scope>NUCLEOTIDE SEQUENCE [LARGE SCALE GENOMIC DNA]</scope>
    <source>
        <strain evidence="8 9">CBS 33761</strain>
    </source>
</reference>
<evidence type="ECO:0000256" key="6">
    <source>
        <dbReference type="SAM" id="MobiDB-lite"/>
    </source>
</evidence>
<keyword evidence="4 7" id="KW-1133">Transmembrane helix</keyword>
<evidence type="ECO:0000256" key="4">
    <source>
        <dbReference type="ARBA" id="ARBA00022989"/>
    </source>
</evidence>
<comment type="subcellular location">
    <subcellularLocation>
        <location evidence="1">Membrane</location>
        <topology evidence="1">Multi-pass membrane protein</topology>
    </subcellularLocation>
</comment>
<dbReference type="PANTHER" id="PTHR13317:SF4">
    <property type="entry name" value="TRANSMEMBRANE ANTERIOR POSTERIOR TRANSFORMATION PROTEIN 1 HOMOLOG"/>
    <property type="match status" value="1"/>
</dbReference>
<keyword evidence="9" id="KW-1185">Reference proteome</keyword>
<evidence type="ECO:0000313" key="8">
    <source>
        <dbReference type="EMBL" id="KAK8045448.1"/>
    </source>
</evidence>
<dbReference type="PANTHER" id="PTHR13317">
    <property type="entry name" value="TRANSMEMBRANE ANTERIOR POSTERIOR TRANSFORMATION PROTEIN 1 HOMOLOG"/>
    <property type="match status" value="1"/>
</dbReference>
<protein>
    <submittedName>
        <fullName evidence="8">Cytomegalovirus gh-receptor family</fullName>
    </submittedName>
</protein>
<evidence type="ECO:0000256" key="2">
    <source>
        <dbReference type="ARBA" id="ARBA00008803"/>
    </source>
</evidence>
<feature type="compositionally biased region" description="Polar residues" evidence="6">
    <location>
        <begin position="11"/>
        <end position="23"/>
    </location>
</feature>
<feature type="region of interest" description="Disordered" evidence="6">
    <location>
        <begin position="913"/>
        <end position="964"/>
    </location>
</feature>
<feature type="compositionally biased region" description="Basic and acidic residues" evidence="6">
    <location>
        <begin position="389"/>
        <end position="401"/>
    </location>
</feature>
<evidence type="ECO:0000256" key="5">
    <source>
        <dbReference type="ARBA" id="ARBA00023136"/>
    </source>
</evidence>
<keyword evidence="3 7" id="KW-0812">Transmembrane</keyword>
<dbReference type="Pfam" id="PF05346">
    <property type="entry name" value="DUF747"/>
    <property type="match status" value="1"/>
</dbReference>
<feature type="compositionally biased region" description="Polar residues" evidence="6">
    <location>
        <begin position="184"/>
        <end position="218"/>
    </location>
</feature>
<feature type="region of interest" description="Disordered" evidence="6">
    <location>
        <begin position="418"/>
        <end position="447"/>
    </location>
</feature>
<dbReference type="Proteomes" id="UP001444661">
    <property type="component" value="Unassembled WGS sequence"/>
</dbReference>
<evidence type="ECO:0000256" key="7">
    <source>
        <dbReference type="SAM" id="Phobius"/>
    </source>
</evidence>
<evidence type="ECO:0000256" key="3">
    <source>
        <dbReference type="ARBA" id="ARBA00022692"/>
    </source>
</evidence>
<accession>A0ABR1TFN7</accession>
<feature type="region of interest" description="Disordered" evidence="6">
    <location>
        <begin position="374"/>
        <end position="401"/>
    </location>
</feature>
<comment type="similarity">
    <text evidence="2">Belongs to the TAPT1 family.</text>
</comment>
<feature type="region of interest" description="Disordered" evidence="6">
    <location>
        <begin position="182"/>
        <end position="251"/>
    </location>
</feature>
<name>A0ABR1TFN7_9PEZI</name>
<feature type="region of interest" description="Disordered" evidence="6">
    <location>
        <begin position="1"/>
        <end position="124"/>
    </location>
</feature>
<sequence length="1087" mass="118931">MEEQPAPSDGNAPSNEAVTNTDNADMDNRQPVPPTDHKAPTRAEAKSRAPSTSKKEGTGERVRKLSASQMQALAASPDSLPVAVVPGDEQPATAVPLSLTRKPNGGEYPMSAGAVESGARPSMAEQLQDGIQFAMNAQKKSKTPNSTPITRTQPEPLRPHALSEAISIKPQMASEFRRPVVGSRTLSTPPINRMTPTGPVTTNPRGTRRNSFNPNHDSVPQRRVSTKQKTNPPEVDRGHNVDPAPSAPIQGSVPLPPMSLHTHLQLELAGVRPSPLYIYRHQSEDIPYESSALKFERLLNALLLPPYLESVLTFGALACLDAFLYTFTLLPLRFVIAVGVLLKWWAYMVWKEIKWVVGYVYQGIWRLWRRGRRGRSPSRSARNGGDSRTASEGERSRSRVKESLHSIDAKVNTMSDTARLNGNGGLHPPKHALPRNTPTGARHRRTKSMPSNLTSFHKADLLQGAVIVCSSLALMNVDASRMYHFIRAQSAMKLYVIFNLLEVGDRLLTAIGQDILECLFSSETLSRNSSGRSKILLPFGMFLLTLAYNVIHAVCLFYQVITLNVAVNSYSNALLSLLMSNQFVEIKGSVFKRIEKENLFQLTCADVVERFQLWIILIIIGLRNIVEVGGLSVPGAGSEADGMGSGPGPVHTASNLPASFTLLPSWMFSGEVLSPFLIVIGSEMLVDWIKHAYINKFNNVKPTIYRRMLDILCKDYYTNAFGAPALTRRIGLPLLPLSCLFIRASVQIYHMFLSTHLPPPIPTSTASTDLSVESSAPSSPAMMAALEHLDSVIRNALGRAVYGHPYSSPQERPFWVFTSDDAIALLTMATFFFLAWVVLLVVKLILGMALLRYSRDRYAATRMKEQSIVSGHEKRESFYQPGKRIGGWGAVELGEDRRRMIYADDPEGLKRMEARDRKGAEASKKMEMGDDGLEKVTRQSSDESRDADEAKQVEEVARTEKGHCNTPVKRLKMLSAPFTEAIAPALVPAKPPVGEAAVLGSRLGTFPKSNQCPRIPMPTWNPSQIFASGMEESSACCSSRKNKPIGSMSILGMTNAAALGLANAIEAGGIVAKPIGSTISLSNAGSI</sequence>
<proteinExistence type="inferred from homology"/>
<keyword evidence="5 7" id="KW-0472">Membrane</keyword>
<feature type="transmembrane region" description="Helical" evidence="7">
    <location>
        <begin position="322"/>
        <end position="345"/>
    </location>
</feature>
<organism evidence="8 9">
    <name type="scientific">Apiospora rasikravindrae</name>
    <dbReference type="NCBI Taxonomy" id="990691"/>
    <lineage>
        <taxon>Eukaryota</taxon>
        <taxon>Fungi</taxon>
        <taxon>Dikarya</taxon>
        <taxon>Ascomycota</taxon>
        <taxon>Pezizomycotina</taxon>
        <taxon>Sordariomycetes</taxon>
        <taxon>Xylariomycetidae</taxon>
        <taxon>Amphisphaeriales</taxon>
        <taxon>Apiosporaceae</taxon>
        <taxon>Apiospora</taxon>
    </lineage>
</organism>
<feature type="compositionally biased region" description="Low complexity" evidence="6">
    <location>
        <begin position="65"/>
        <end position="76"/>
    </location>
</feature>
<comment type="caution">
    <text evidence="8">The sequence shown here is derived from an EMBL/GenBank/DDBJ whole genome shotgun (WGS) entry which is preliminary data.</text>
</comment>
<feature type="compositionally biased region" description="Basic and acidic residues" evidence="6">
    <location>
        <begin position="35"/>
        <end position="63"/>
    </location>
</feature>
<feature type="transmembrane region" description="Helical" evidence="7">
    <location>
        <begin position="535"/>
        <end position="561"/>
    </location>
</feature>
<evidence type="ECO:0000256" key="1">
    <source>
        <dbReference type="ARBA" id="ARBA00004141"/>
    </source>
</evidence>
<gene>
    <name evidence="8" type="ORF">PG993_005472</name>
</gene>